<dbReference type="Gene3D" id="3.40.50.300">
    <property type="entry name" value="P-loop containing nucleotide triphosphate hydrolases"/>
    <property type="match status" value="1"/>
</dbReference>
<dbReference type="InterPro" id="IPR027417">
    <property type="entry name" value="P-loop_NTPase"/>
</dbReference>
<name>M1QBT0_9ZZZZ</name>
<keyword evidence="1" id="KW-0808">Transferase</keyword>
<gene>
    <name evidence="1" type="ORF">FLSS-26_0011</name>
</gene>
<proteinExistence type="predicted"/>
<reference evidence="1" key="1">
    <citation type="journal article" date="2013" name="Syst. Appl. Microbiol.">
        <title>New insights into the archaeal diversity of a hypersaline microbial mat obtained by a metagenomic approach.</title>
        <authorList>
            <person name="Lopez-Lopez A."/>
            <person name="Richter M."/>
            <person name="Pena A."/>
            <person name="Tamames J."/>
            <person name="Rossello-Mora R."/>
        </authorList>
    </citation>
    <scope>NUCLEOTIDE SEQUENCE</scope>
</reference>
<dbReference type="GO" id="GO:0016301">
    <property type="term" value="F:kinase activity"/>
    <property type="evidence" value="ECO:0007669"/>
    <property type="project" value="UniProtKB-KW"/>
</dbReference>
<keyword evidence="1" id="KW-0418">Kinase</keyword>
<evidence type="ECO:0000313" key="1">
    <source>
        <dbReference type="EMBL" id="AGF93438.1"/>
    </source>
</evidence>
<sequence length="324" mass="38477">MKSLQIITISRQVESSGNLIAKNLAQRLGFKLIDHDYVLENWLAEVANDHQLHMLKQSSKFYNKVIDKNAENEITFAEYISNKLQEVAKTENIVILCLGSQIIFRDNPRAIHIKIVASKEKRIQKTCKKYGLNYEQAERTIDLSDRKHRRYLWRIYEADWLDPTLYHVSINSDGFKVEEAVELLITLIDQKKENLEPLNKKVEDFEKDNDREGHNFAHSSEKEFAKILDMHHINWKYEPTEFPLEWDAEGNVTMGIRPDFYLIDYNTYIELTTMKRKYVTEKNKKIRLLRKKYPDINVKIVYKKDFHKLVEKFDFNKGEEKDEG</sequence>
<dbReference type="Gene3D" id="3.40.91.30">
    <property type="match status" value="1"/>
</dbReference>
<dbReference type="Pfam" id="PF13189">
    <property type="entry name" value="Cytidylate_kin2"/>
    <property type="match status" value="1"/>
</dbReference>
<accession>M1QBT0</accession>
<dbReference type="AlphaFoldDB" id="M1QBT0"/>
<organism evidence="1">
    <name type="scientific">uncultured organism</name>
    <dbReference type="NCBI Taxonomy" id="155900"/>
    <lineage>
        <taxon>unclassified sequences</taxon>
        <taxon>environmental samples</taxon>
    </lineage>
</organism>
<dbReference type="SUPFAM" id="SSF52540">
    <property type="entry name" value="P-loop containing nucleoside triphosphate hydrolases"/>
    <property type="match status" value="1"/>
</dbReference>
<protein>
    <submittedName>
        <fullName evidence="1">Cytidylate kinase</fullName>
    </submittedName>
</protein>
<dbReference type="EMBL" id="JX684092">
    <property type="protein sequence ID" value="AGF93438.1"/>
    <property type="molecule type" value="Genomic_DNA"/>
</dbReference>